<evidence type="ECO:0000256" key="7">
    <source>
        <dbReference type="ARBA" id="ARBA00023239"/>
    </source>
</evidence>
<dbReference type="EMBL" id="CABVHK010000012">
    <property type="protein sequence ID" value="VVN06521.1"/>
    <property type="molecule type" value="Genomic_DNA"/>
</dbReference>
<dbReference type="GO" id="GO:0000105">
    <property type="term" value="P:L-histidine biosynthetic process"/>
    <property type="evidence" value="ECO:0007669"/>
    <property type="project" value="UniProtKB-UniPathway"/>
</dbReference>
<comment type="function">
    <text evidence="8">IGPS catalyzes the conversion of PRFAR and glutamine to IGP, AICAR and glutamate. The HisF subunit catalyzes the cyclization activity that produces IGP and AICAR from PRFAR using the ammonia provided by the HisH subunit.</text>
</comment>
<dbReference type="SUPFAM" id="SSF51366">
    <property type="entry name" value="Ribulose-phoshate binding barrel"/>
    <property type="match status" value="1"/>
</dbReference>
<dbReference type="PANTHER" id="PTHR21235">
    <property type="entry name" value="IMIDAZOLE GLYCEROL PHOSPHATE SYNTHASE SUBUNIT HISF/H IGP SYNTHASE SUBUNIT HISF/H"/>
    <property type="match status" value="1"/>
</dbReference>
<evidence type="ECO:0000256" key="3">
    <source>
        <dbReference type="ARBA" id="ARBA00011152"/>
    </source>
</evidence>
<evidence type="ECO:0000256" key="5">
    <source>
        <dbReference type="ARBA" id="ARBA00022605"/>
    </source>
</evidence>
<proteinExistence type="inferred from homology"/>
<dbReference type="CDD" id="cd04731">
    <property type="entry name" value="HisF"/>
    <property type="match status" value="1"/>
</dbReference>
<sequence length="249" mass="26955">MRVIAKLDVKPPQVVKPVHFEGLRKMGNPGDLAYKYYAQGADEICYIDIVASLYRREILHELISDTAKRILVPFAVGGGVRNPDDFSKLFHHGADKVVINTGAIEDPSRIDAAAQIFGGQSVVVNIEAKRIADNSWVCYTDCGRIPTDRDVVLWAKEAEARGAGEILLQSVDCDGRQRGFDIALAKAVVDAVNIPVVVASGAGTLQHILDVAKQANPSGIALASMLHYDKTTIGDVKRFLIEHGVEVAV</sequence>
<name>A0A5E6UNM3_PSEFL</name>
<evidence type="ECO:0000256" key="6">
    <source>
        <dbReference type="ARBA" id="ARBA00023102"/>
    </source>
</evidence>
<dbReference type="Gene3D" id="3.20.20.70">
    <property type="entry name" value="Aldolase class I"/>
    <property type="match status" value="1"/>
</dbReference>
<comment type="similarity">
    <text evidence="2 11">Belongs to the HisA/HisF family.</text>
</comment>
<dbReference type="OrthoDB" id="9781903at2"/>
<dbReference type="AlphaFoldDB" id="A0A5E6UNM3"/>
<reference evidence="12 13" key="1">
    <citation type="submission" date="2019-09" db="EMBL/GenBank/DDBJ databases">
        <authorList>
            <person name="Chandra G."/>
            <person name="Truman W A."/>
        </authorList>
    </citation>
    <scope>NUCLEOTIDE SEQUENCE [LARGE SCALE GENOMIC DNA]</scope>
    <source>
        <strain evidence="12">PS662</strain>
    </source>
</reference>
<dbReference type="Proteomes" id="UP000326953">
    <property type="component" value="Unassembled WGS sequence"/>
</dbReference>
<dbReference type="InterPro" id="IPR006062">
    <property type="entry name" value="His_biosynth"/>
</dbReference>
<accession>A0A5E6UNM3</accession>
<dbReference type="PANTHER" id="PTHR21235:SF2">
    <property type="entry name" value="IMIDAZOLE GLYCEROL PHOSPHATE SYNTHASE HISHF"/>
    <property type="match status" value="1"/>
</dbReference>
<dbReference type="GO" id="GO:0000107">
    <property type="term" value="F:imidazoleglycerol-phosphate synthase activity"/>
    <property type="evidence" value="ECO:0007669"/>
    <property type="project" value="InterPro"/>
</dbReference>
<dbReference type="RefSeq" id="WP_150712032.1">
    <property type="nucleotide sequence ID" value="NZ_CABVHK010000012.1"/>
</dbReference>
<evidence type="ECO:0000256" key="8">
    <source>
        <dbReference type="ARBA" id="ARBA00025475"/>
    </source>
</evidence>
<keyword evidence="5 11" id="KW-0028">Amino-acid biosynthesis</keyword>
<gene>
    <name evidence="12" type="primary">hisF_2</name>
    <name evidence="12" type="ORF">PS662_03621</name>
</gene>
<evidence type="ECO:0000256" key="10">
    <source>
        <dbReference type="ARBA" id="ARBA00047838"/>
    </source>
</evidence>
<dbReference type="InterPro" id="IPR004651">
    <property type="entry name" value="HisF"/>
</dbReference>
<dbReference type="EC" id="4.3.2.10" evidence="4"/>
<evidence type="ECO:0000256" key="1">
    <source>
        <dbReference type="ARBA" id="ARBA00005091"/>
    </source>
</evidence>
<keyword evidence="6 11" id="KW-0368">Histidine biosynthesis</keyword>
<evidence type="ECO:0000313" key="13">
    <source>
        <dbReference type="Proteomes" id="UP000326953"/>
    </source>
</evidence>
<evidence type="ECO:0000256" key="9">
    <source>
        <dbReference type="ARBA" id="ARBA00030264"/>
    </source>
</evidence>
<comment type="pathway">
    <text evidence="1">Amino-acid biosynthesis; L-histidine biosynthesis; L-histidine from 5-phospho-alpha-D-ribose 1-diphosphate: step 5/9.</text>
</comment>
<protein>
    <recommendedName>
        <fullName evidence="4">imidazole glycerol-phosphate synthase</fullName>
        <ecNumber evidence="4">4.3.2.10</ecNumber>
    </recommendedName>
    <alternativeName>
        <fullName evidence="9">IGP synthase cyclase subunit</fullName>
    </alternativeName>
</protein>
<dbReference type="InterPro" id="IPR013785">
    <property type="entry name" value="Aldolase_TIM"/>
</dbReference>
<comment type="catalytic activity">
    <reaction evidence="10">
        <text>5-[(5-phospho-1-deoxy-D-ribulos-1-ylimino)methylamino]-1-(5-phospho-beta-D-ribosyl)imidazole-4-carboxamide + L-glutamine = D-erythro-1-(imidazol-4-yl)glycerol 3-phosphate + 5-amino-1-(5-phospho-beta-D-ribosyl)imidazole-4-carboxamide + L-glutamate + H(+)</text>
        <dbReference type="Rhea" id="RHEA:24793"/>
        <dbReference type="ChEBI" id="CHEBI:15378"/>
        <dbReference type="ChEBI" id="CHEBI:29985"/>
        <dbReference type="ChEBI" id="CHEBI:58278"/>
        <dbReference type="ChEBI" id="CHEBI:58359"/>
        <dbReference type="ChEBI" id="CHEBI:58475"/>
        <dbReference type="ChEBI" id="CHEBI:58525"/>
        <dbReference type="EC" id="4.3.2.10"/>
    </reaction>
</comment>
<dbReference type="InterPro" id="IPR011060">
    <property type="entry name" value="RibuloseP-bd_barrel"/>
</dbReference>
<dbReference type="InterPro" id="IPR050064">
    <property type="entry name" value="IGPS_HisA/HisF"/>
</dbReference>
<dbReference type="Pfam" id="PF00977">
    <property type="entry name" value="His_biosynth"/>
    <property type="match status" value="1"/>
</dbReference>
<comment type="subunit">
    <text evidence="3">Heterodimer of HisH and HisF.</text>
</comment>
<keyword evidence="7 12" id="KW-0456">Lyase</keyword>
<evidence type="ECO:0000256" key="11">
    <source>
        <dbReference type="RuleBase" id="RU003657"/>
    </source>
</evidence>
<organism evidence="12 13">
    <name type="scientific">Pseudomonas fluorescens</name>
    <dbReference type="NCBI Taxonomy" id="294"/>
    <lineage>
        <taxon>Bacteria</taxon>
        <taxon>Pseudomonadati</taxon>
        <taxon>Pseudomonadota</taxon>
        <taxon>Gammaproteobacteria</taxon>
        <taxon>Pseudomonadales</taxon>
        <taxon>Pseudomonadaceae</taxon>
        <taxon>Pseudomonas</taxon>
    </lineage>
</organism>
<evidence type="ECO:0000256" key="2">
    <source>
        <dbReference type="ARBA" id="ARBA00009667"/>
    </source>
</evidence>
<dbReference type="UniPathway" id="UPA00031">
    <property type="reaction ID" value="UER00010"/>
</dbReference>
<evidence type="ECO:0000256" key="4">
    <source>
        <dbReference type="ARBA" id="ARBA00012809"/>
    </source>
</evidence>
<dbReference type="GO" id="GO:0016829">
    <property type="term" value="F:lyase activity"/>
    <property type="evidence" value="ECO:0007669"/>
    <property type="project" value="UniProtKB-KW"/>
</dbReference>
<evidence type="ECO:0000313" key="12">
    <source>
        <dbReference type="EMBL" id="VVN06521.1"/>
    </source>
</evidence>